<evidence type="ECO:0000313" key="2">
    <source>
        <dbReference type="EMBL" id="CBY24324.1"/>
    </source>
</evidence>
<gene>
    <name evidence="2" type="ORF">GSOID_T00010183001</name>
</gene>
<name>E4XFH9_OIKDI</name>
<feature type="region of interest" description="Disordered" evidence="1">
    <location>
        <begin position="78"/>
        <end position="140"/>
    </location>
</feature>
<dbReference type="InParanoid" id="E4XFH9"/>
<dbReference type="EMBL" id="FN653045">
    <property type="protein sequence ID" value="CBY24324.1"/>
    <property type="molecule type" value="Genomic_DNA"/>
</dbReference>
<evidence type="ECO:0000256" key="1">
    <source>
        <dbReference type="SAM" id="MobiDB-lite"/>
    </source>
</evidence>
<protein>
    <submittedName>
        <fullName evidence="2">Uncharacterized protein</fullName>
    </submittedName>
</protein>
<accession>E4XFH9</accession>
<reference evidence="2" key="1">
    <citation type="journal article" date="2010" name="Science">
        <title>Plasticity of animal genome architecture unmasked by rapid evolution of a pelagic tunicate.</title>
        <authorList>
            <person name="Denoeud F."/>
            <person name="Henriet S."/>
            <person name="Mungpakdee S."/>
            <person name="Aury J.M."/>
            <person name="Da Silva C."/>
            <person name="Brinkmann H."/>
            <person name="Mikhaleva J."/>
            <person name="Olsen L.C."/>
            <person name="Jubin C."/>
            <person name="Canestro C."/>
            <person name="Bouquet J.M."/>
            <person name="Danks G."/>
            <person name="Poulain J."/>
            <person name="Campsteijn C."/>
            <person name="Adamski M."/>
            <person name="Cross I."/>
            <person name="Yadetie F."/>
            <person name="Muffato M."/>
            <person name="Louis A."/>
            <person name="Butcher S."/>
            <person name="Tsagkogeorga G."/>
            <person name="Konrad A."/>
            <person name="Singh S."/>
            <person name="Jensen M.F."/>
            <person name="Cong E.H."/>
            <person name="Eikeseth-Otteraa H."/>
            <person name="Noel B."/>
            <person name="Anthouard V."/>
            <person name="Porcel B.M."/>
            <person name="Kachouri-Lafond R."/>
            <person name="Nishino A."/>
            <person name="Ugolini M."/>
            <person name="Chourrout P."/>
            <person name="Nishida H."/>
            <person name="Aasland R."/>
            <person name="Huzurbazar S."/>
            <person name="Westhof E."/>
            <person name="Delsuc F."/>
            <person name="Lehrach H."/>
            <person name="Reinhardt R."/>
            <person name="Weissenbach J."/>
            <person name="Roy S.W."/>
            <person name="Artiguenave F."/>
            <person name="Postlethwait J.H."/>
            <person name="Manak J.R."/>
            <person name="Thompson E.M."/>
            <person name="Jaillon O."/>
            <person name="Du Pasquier L."/>
            <person name="Boudinot P."/>
            <person name="Liberles D.A."/>
            <person name="Volff J.N."/>
            <person name="Philippe H."/>
            <person name="Lenhard B."/>
            <person name="Roest Crollius H."/>
            <person name="Wincker P."/>
            <person name="Chourrout D."/>
        </authorList>
    </citation>
    <scope>NUCLEOTIDE SEQUENCE [LARGE SCALE GENOMIC DNA]</scope>
</reference>
<dbReference type="Proteomes" id="UP000001307">
    <property type="component" value="Unassembled WGS sequence"/>
</dbReference>
<feature type="compositionally biased region" description="Basic and acidic residues" evidence="1">
    <location>
        <begin position="109"/>
        <end position="134"/>
    </location>
</feature>
<proteinExistence type="predicted"/>
<sequence>MLTVGSSSYNESFHALLSARGVNIKSLNLEGRVAMGTIFYNNNECDAISSLSQFLNLTINESCLQKISTHERKIVKVAPKKNTATKTRILRRRAGQAKFQDNRNSSQDHYVRSSERRDGVRKRSEDAIEDDNKSRKNKNQ</sequence>
<dbReference type="AlphaFoldDB" id="E4XFH9"/>
<keyword evidence="3" id="KW-1185">Reference proteome</keyword>
<evidence type="ECO:0000313" key="3">
    <source>
        <dbReference type="Proteomes" id="UP000001307"/>
    </source>
</evidence>
<organism evidence="2">
    <name type="scientific">Oikopleura dioica</name>
    <name type="common">Tunicate</name>
    <dbReference type="NCBI Taxonomy" id="34765"/>
    <lineage>
        <taxon>Eukaryota</taxon>
        <taxon>Metazoa</taxon>
        <taxon>Chordata</taxon>
        <taxon>Tunicata</taxon>
        <taxon>Appendicularia</taxon>
        <taxon>Copelata</taxon>
        <taxon>Oikopleuridae</taxon>
        <taxon>Oikopleura</taxon>
    </lineage>
</organism>